<dbReference type="EMBL" id="BTGU01000190">
    <property type="protein sequence ID" value="GMN64676.1"/>
    <property type="molecule type" value="Genomic_DNA"/>
</dbReference>
<dbReference type="AlphaFoldDB" id="A0AA88DZB0"/>
<protein>
    <submittedName>
        <fullName evidence="1">Uncharacterized protein</fullName>
    </submittedName>
</protein>
<keyword evidence="2" id="KW-1185">Reference proteome</keyword>
<evidence type="ECO:0000313" key="1">
    <source>
        <dbReference type="EMBL" id="GMN64676.1"/>
    </source>
</evidence>
<sequence length="245" mass="26592">MKEFVGLIKGESDRNTVLVRHVFDVHGHVDVFSPGHLPNILGITSLAPRRVTSGRSSEYGVDDVPLLQNADFTTEFSRPFLKKVVESTPKTRHGIGFSKTVVVAKRFQDGLSLSLSPLISAGRNSTTNSLSRLFLSLSPLLAAATPPSNLFLETHPPPTTPLRSQPHPRPCTCVSTITYSHGGWWSGTTGPISTVPWVLRLMSDVLGKVAILIKISPEPINHDGQGVFEKSPSENLVQNKINCGN</sequence>
<gene>
    <name evidence="1" type="ORF">TIFTF001_033734</name>
</gene>
<evidence type="ECO:0000313" key="2">
    <source>
        <dbReference type="Proteomes" id="UP001187192"/>
    </source>
</evidence>
<proteinExistence type="predicted"/>
<reference evidence="1" key="1">
    <citation type="submission" date="2023-07" db="EMBL/GenBank/DDBJ databases">
        <title>draft genome sequence of fig (Ficus carica).</title>
        <authorList>
            <person name="Takahashi T."/>
            <person name="Nishimura K."/>
        </authorList>
    </citation>
    <scope>NUCLEOTIDE SEQUENCE</scope>
</reference>
<accession>A0AA88DZB0</accession>
<dbReference type="Proteomes" id="UP001187192">
    <property type="component" value="Unassembled WGS sequence"/>
</dbReference>
<name>A0AA88DZB0_FICCA</name>
<organism evidence="1 2">
    <name type="scientific">Ficus carica</name>
    <name type="common">Common fig</name>
    <dbReference type="NCBI Taxonomy" id="3494"/>
    <lineage>
        <taxon>Eukaryota</taxon>
        <taxon>Viridiplantae</taxon>
        <taxon>Streptophyta</taxon>
        <taxon>Embryophyta</taxon>
        <taxon>Tracheophyta</taxon>
        <taxon>Spermatophyta</taxon>
        <taxon>Magnoliopsida</taxon>
        <taxon>eudicotyledons</taxon>
        <taxon>Gunneridae</taxon>
        <taxon>Pentapetalae</taxon>
        <taxon>rosids</taxon>
        <taxon>fabids</taxon>
        <taxon>Rosales</taxon>
        <taxon>Moraceae</taxon>
        <taxon>Ficeae</taxon>
        <taxon>Ficus</taxon>
    </lineage>
</organism>
<comment type="caution">
    <text evidence="1">The sequence shown here is derived from an EMBL/GenBank/DDBJ whole genome shotgun (WGS) entry which is preliminary data.</text>
</comment>